<dbReference type="Proteomes" id="UP000639772">
    <property type="component" value="Chromosome 1"/>
</dbReference>
<evidence type="ECO:0000313" key="2">
    <source>
        <dbReference type="EMBL" id="KAG0502598.1"/>
    </source>
</evidence>
<feature type="compositionally biased region" description="Polar residues" evidence="1">
    <location>
        <begin position="109"/>
        <end position="126"/>
    </location>
</feature>
<organism evidence="2 3">
    <name type="scientific">Vanilla planifolia</name>
    <name type="common">Vanilla</name>
    <dbReference type="NCBI Taxonomy" id="51239"/>
    <lineage>
        <taxon>Eukaryota</taxon>
        <taxon>Viridiplantae</taxon>
        <taxon>Streptophyta</taxon>
        <taxon>Embryophyta</taxon>
        <taxon>Tracheophyta</taxon>
        <taxon>Spermatophyta</taxon>
        <taxon>Magnoliopsida</taxon>
        <taxon>Liliopsida</taxon>
        <taxon>Asparagales</taxon>
        <taxon>Orchidaceae</taxon>
        <taxon>Vanilloideae</taxon>
        <taxon>Vanilleae</taxon>
        <taxon>Vanilla</taxon>
    </lineage>
</organism>
<feature type="compositionally biased region" description="Polar residues" evidence="1">
    <location>
        <begin position="1"/>
        <end position="15"/>
    </location>
</feature>
<accession>A0A835VMQ1</accession>
<evidence type="ECO:0000313" key="3">
    <source>
        <dbReference type="Proteomes" id="UP000639772"/>
    </source>
</evidence>
<protein>
    <submittedName>
        <fullName evidence="2">Uncharacterized protein</fullName>
    </submittedName>
</protein>
<feature type="region of interest" description="Disordered" evidence="1">
    <location>
        <begin position="36"/>
        <end position="146"/>
    </location>
</feature>
<dbReference type="EMBL" id="JADCNM010000001">
    <property type="protein sequence ID" value="KAG0502598.1"/>
    <property type="molecule type" value="Genomic_DNA"/>
</dbReference>
<reference evidence="2 3" key="1">
    <citation type="journal article" date="2020" name="Nat. Food">
        <title>A phased Vanilla planifolia genome enables genetic improvement of flavour and production.</title>
        <authorList>
            <person name="Hasing T."/>
            <person name="Tang H."/>
            <person name="Brym M."/>
            <person name="Khazi F."/>
            <person name="Huang T."/>
            <person name="Chambers A.H."/>
        </authorList>
    </citation>
    <scope>NUCLEOTIDE SEQUENCE [LARGE SCALE GENOMIC DNA]</scope>
    <source>
        <tissue evidence="2">Leaf</tissue>
    </source>
</reference>
<feature type="region of interest" description="Disordered" evidence="1">
    <location>
        <begin position="1"/>
        <end position="24"/>
    </location>
</feature>
<proteinExistence type="predicted"/>
<feature type="compositionally biased region" description="Basic and acidic residues" evidence="1">
    <location>
        <begin position="84"/>
        <end position="108"/>
    </location>
</feature>
<name>A0A835VMQ1_VANPL</name>
<evidence type="ECO:0000256" key="1">
    <source>
        <dbReference type="SAM" id="MobiDB-lite"/>
    </source>
</evidence>
<dbReference type="AlphaFoldDB" id="A0A835VMQ1"/>
<sequence length="160" mass="18104">MQRTPYTTNSCTENNRAIEGNTEDATYSVSKDIAKMEDTIVQTQGRSEENTQDETVDDKEVEDDLRKDVESAFGEDLEGSLHAISDEIKRPTKENEEDILKSTDKAEASEQNNLPTAKQNLEQKFSNYKERTDSEEGLGNDIQNEEEQVKEKALLIPIQS</sequence>
<comment type="caution">
    <text evidence="2">The sequence shown here is derived from an EMBL/GenBank/DDBJ whole genome shotgun (WGS) entry which is preliminary data.</text>
</comment>
<gene>
    <name evidence="2" type="ORF">HPP92_002670</name>
</gene>
<feature type="compositionally biased region" description="Acidic residues" evidence="1">
    <location>
        <begin position="50"/>
        <end position="63"/>
    </location>
</feature>
<feature type="compositionally biased region" description="Acidic residues" evidence="1">
    <location>
        <begin position="135"/>
        <end position="146"/>
    </location>
</feature>